<dbReference type="PANTHER" id="PTHR32018">
    <property type="entry name" value="RHAMNOGALACTURONATE LYASE FAMILY PROTEIN"/>
    <property type="match status" value="1"/>
</dbReference>
<dbReference type="Gene3D" id="2.60.120.260">
    <property type="entry name" value="Galactose-binding domain-like"/>
    <property type="match status" value="1"/>
</dbReference>
<evidence type="ECO:0000313" key="11">
    <source>
        <dbReference type="EMBL" id="AUH02012.1"/>
    </source>
</evidence>
<dbReference type="SUPFAM" id="SSF49785">
    <property type="entry name" value="Galactose-binding domain-like"/>
    <property type="match status" value="1"/>
</dbReference>
<keyword evidence="13" id="KW-1185">Reference proteome</keyword>
<dbReference type="GO" id="GO:0005576">
    <property type="term" value="C:extracellular region"/>
    <property type="evidence" value="ECO:0007669"/>
    <property type="project" value="UniProtKB-SubCell"/>
</dbReference>
<evidence type="ECO:0000313" key="13">
    <source>
        <dbReference type="Proteomes" id="UP000017700"/>
    </source>
</evidence>
<evidence type="ECO:0000259" key="10">
    <source>
        <dbReference type="Pfam" id="PF14686"/>
    </source>
</evidence>
<dbReference type="InterPro" id="IPR051850">
    <property type="entry name" value="Polysacch_Lyase_4"/>
</dbReference>
<reference evidence="12 13" key="1">
    <citation type="journal article" date="2013" name="Genome Announc.">
        <title>Draft genome sequence of Serratia sp. strain ATCC 39006, a model bacterium for analysis of the biosynthesis and regulation of prodigiosin, a carbapenem, and gas vesicles.</title>
        <authorList>
            <person name="Fineran P.C."/>
            <person name="Iglesias Cans M.C."/>
            <person name="Ramsay J.P."/>
            <person name="Wilf N.M."/>
            <person name="Cossyleon D."/>
            <person name="McNeil M.B."/>
            <person name="Williamson N.R."/>
            <person name="Monson R.E."/>
            <person name="Becher S.A."/>
            <person name="Stanton J.A."/>
            <person name="Brugger K."/>
            <person name="Brown S.D."/>
            <person name="Salmond G.P."/>
        </authorList>
    </citation>
    <scope>NUCLEOTIDE SEQUENCE [LARGE SCALE GENOMIC DNA]</scope>
    <source>
        <strain evidence="12">ATCC 39006</strain>
        <strain evidence="13">ATCC 39006 / SC 11482</strain>
    </source>
</reference>
<dbReference type="CDD" id="cd10320">
    <property type="entry name" value="RGL4_N"/>
    <property type="match status" value="1"/>
</dbReference>
<keyword evidence="5" id="KW-0964">Secreted</keyword>
<dbReference type="KEGG" id="sera:Ser39006_020785"/>
<dbReference type="EMBL" id="CP025085">
    <property type="protein sequence ID" value="AUH02012.1"/>
    <property type="molecule type" value="Genomic_DNA"/>
</dbReference>
<gene>
    <name evidence="11" type="ORF">CWC46_20790</name>
    <name evidence="12" type="ORF">Ser39006_020785</name>
</gene>
<proteinExistence type="inferred from homology"/>
<evidence type="ECO:0000256" key="1">
    <source>
        <dbReference type="ARBA" id="ARBA00001324"/>
    </source>
</evidence>
<dbReference type="OrthoDB" id="101122at2"/>
<protein>
    <recommendedName>
        <fullName evidence="4">rhamnogalacturonan endolyase</fullName>
        <ecNumber evidence="4">4.2.2.23</ecNumber>
    </recommendedName>
</protein>
<comment type="subcellular location">
    <subcellularLocation>
        <location evidence="2">Secreted</location>
    </subcellularLocation>
</comment>
<keyword evidence="7 12" id="KW-0456">Lyase</keyword>
<evidence type="ECO:0000256" key="3">
    <source>
        <dbReference type="ARBA" id="ARBA00010418"/>
    </source>
</evidence>
<dbReference type="SUPFAM" id="SSF49452">
    <property type="entry name" value="Starch-binding domain-like"/>
    <property type="match status" value="1"/>
</dbReference>
<dbReference type="AlphaFoldDB" id="A0A2I5TBU8"/>
<dbReference type="InterPro" id="IPR011013">
    <property type="entry name" value="Gal_mutarotase_sf_dom"/>
</dbReference>
<evidence type="ECO:0000313" key="12">
    <source>
        <dbReference type="EMBL" id="AUH06334.1"/>
    </source>
</evidence>
<dbReference type="InterPro" id="IPR008979">
    <property type="entry name" value="Galactose-bd-like_sf"/>
</dbReference>
<dbReference type="Gene3D" id="2.70.98.10">
    <property type="match status" value="1"/>
</dbReference>
<evidence type="ECO:0000256" key="7">
    <source>
        <dbReference type="ARBA" id="ARBA00023239"/>
    </source>
</evidence>
<reference evidence="11 14" key="3">
    <citation type="submission" date="2017-11" db="EMBL/GenBank/DDBJ databases">
        <title>Complete genome sequence of Serratia sp. ATCC 39006 LacA.</title>
        <authorList>
            <person name="Hampton H.G."/>
            <person name="Jackson S.A."/>
            <person name="Jauregui R."/>
            <person name="Poulter G.T.M."/>
            <person name="Salmond G.P.C."/>
            <person name="Fineran P.C."/>
        </authorList>
    </citation>
    <scope>NUCLEOTIDE SEQUENCE [LARGE SCALE GENOMIC DNA]</scope>
    <source>
        <strain evidence="11 14">ATCC 39006</strain>
    </source>
</reference>
<dbReference type="InterPro" id="IPR029411">
    <property type="entry name" value="RG-lyase_III"/>
</dbReference>
<dbReference type="SUPFAM" id="SSF74650">
    <property type="entry name" value="Galactose mutarotase-like"/>
    <property type="match status" value="1"/>
</dbReference>
<evidence type="ECO:0000256" key="2">
    <source>
        <dbReference type="ARBA" id="ARBA00004613"/>
    </source>
</evidence>
<accession>A0A2I5TBU8</accession>
<dbReference type="EMBL" id="CP025084">
    <property type="protein sequence ID" value="AUH06334.1"/>
    <property type="molecule type" value="Genomic_DNA"/>
</dbReference>
<evidence type="ECO:0000256" key="5">
    <source>
        <dbReference type="ARBA" id="ARBA00022525"/>
    </source>
</evidence>
<feature type="domain" description="Rhamnogalacturonan lyase" evidence="10">
    <location>
        <begin position="341"/>
        <end position="405"/>
    </location>
</feature>
<dbReference type="STRING" id="104623.Ser39006_01351"/>
<reference evidence="12" key="4">
    <citation type="submission" date="2017-11" db="EMBL/GenBank/DDBJ databases">
        <title>Complete genome sequence of Serratia sp. ATCC 39006.</title>
        <authorList>
            <person name="Hampton H.G."/>
            <person name="Jackson S.A."/>
            <person name="Jauregui R."/>
            <person name="Poulter G.T.M."/>
            <person name="Salmond G.P.C."/>
            <person name="Fineran P.C."/>
        </authorList>
    </citation>
    <scope>NUCLEOTIDE SEQUENCE</scope>
    <source>
        <strain evidence="12">ATCC 39006</strain>
    </source>
</reference>
<dbReference type="Proteomes" id="UP000017700">
    <property type="component" value="Chromosome"/>
</dbReference>
<evidence type="ECO:0000256" key="4">
    <source>
        <dbReference type="ARBA" id="ARBA00012437"/>
    </source>
</evidence>
<dbReference type="KEGG" id="serq:CWC46_20790"/>
<evidence type="ECO:0000256" key="8">
    <source>
        <dbReference type="SAM" id="SignalP"/>
    </source>
</evidence>
<organism evidence="12 13">
    <name type="scientific">Serratia sp. (strain ATCC 39006)</name>
    <name type="common">Prodigiosinella confusarubida</name>
    <dbReference type="NCBI Taxonomy" id="104623"/>
    <lineage>
        <taxon>Bacteria</taxon>
        <taxon>Pseudomonadati</taxon>
        <taxon>Pseudomonadota</taxon>
        <taxon>Gammaproteobacteria</taxon>
        <taxon>Enterobacterales</taxon>
        <taxon>Pectobacteriaceae</taxon>
        <taxon>Prodigiosinella</taxon>
    </lineage>
</organism>
<dbReference type="InterPro" id="IPR014718">
    <property type="entry name" value="GH-type_carb-bd"/>
</dbReference>
<dbReference type="CDD" id="cd10317">
    <property type="entry name" value="RGL4_C"/>
    <property type="match status" value="1"/>
</dbReference>
<dbReference type="Gene3D" id="2.60.40.1120">
    <property type="entry name" value="Carboxypeptidase-like, regulatory domain"/>
    <property type="match status" value="1"/>
</dbReference>
<dbReference type="Pfam" id="PF14683">
    <property type="entry name" value="CBM-like"/>
    <property type="match status" value="1"/>
</dbReference>
<comment type="catalytic activity">
    <reaction evidence="1">
        <text>Endotype eliminative cleavage of L-alpha-rhamnopyranosyl-(1-&gt;4)-alpha-D-galactopyranosyluronic acid bonds of rhamnogalacturonan I domains in ramified hairy regions of pectin leaving L-rhamnopyranose at the reducing end and 4-deoxy-4,5-unsaturated D-galactopyranosyluronic acid at the non-reducing end.</text>
        <dbReference type="EC" id="4.2.2.23"/>
    </reaction>
</comment>
<reference evidence="12" key="2">
    <citation type="submission" date="2013-09" db="EMBL/GenBank/DDBJ databases">
        <authorList>
            <person name="Wang G."/>
            <person name="Yang Y."/>
            <person name="Su Y."/>
        </authorList>
    </citation>
    <scope>NUCLEOTIDE SEQUENCE</scope>
    <source>
        <strain evidence="12">ATCC 39006</strain>
    </source>
</reference>
<feature type="domain" description="Rhamnogalacturonan lyase" evidence="9">
    <location>
        <begin position="420"/>
        <end position="576"/>
    </location>
</feature>
<dbReference type="Pfam" id="PF14686">
    <property type="entry name" value="fn3_3"/>
    <property type="match status" value="1"/>
</dbReference>
<dbReference type="PANTHER" id="PTHR32018:SF1">
    <property type="entry name" value="RHAMNOGALACTURONAN ENDOLYASE"/>
    <property type="match status" value="1"/>
</dbReference>
<dbReference type="GO" id="GO:0005975">
    <property type="term" value="P:carbohydrate metabolic process"/>
    <property type="evidence" value="ECO:0007669"/>
    <property type="project" value="InterPro"/>
</dbReference>
<dbReference type="CDD" id="cd10316">
    <property type="entry name" value="RGL4_M"/>
    <property type="match status" value="1"/>
</dbReference>
<sequence length="583" mass="65671">MMNCLQKWRTPLLVILPLLALAPATVLASAPVIMNINGLNSTLDNGLVKFSFGSDGSAQEVWKDGTNLITHLSGAIRDPSKNRSFYLDYYSSGVNDFIPKRVEVIRQTPELAHIAYIDDSGGKLRLEYHLIMKKGISGLYSYVVASNPGQEAVNISELRNVYRFDASRMNQLFNSKHRGTPLLYSELEQLPKVQDETWRLTDDSVYSKYDFAGYIRESPYWGVMGNGFGAWLVPASYEYYSGDALKQELLVHQDAIILNYMTGSHFGTPDLVAQPGWEKLYGPWLLYINQGSDTQLIADVNRQASHERASWPYRWVEDSRYPQQRSTLTGKLNISVPKAMVVLTSSDEPFDIQTHGYFFSAKTKRDGLFSLHNVPAGKYHLSVYALGGQQIGILAQRSITVEKQQQNLGTIKVEQADRIIWSIGKADRRAGEFKWGDRPRNYQWQTQVPANLTFEIGKSKDSQDWYYAQTKPGSWIIQFNTHVDASPRVLNIAIAAASNNGMTTPTTTPQLAVKVNDQRLSTLKYSNDKAIYREAMQSGKYHEVHIPLPEGILKKGVNRVTLELQGGMVMYDAINLSEPSEEE</sequence>
<dbReference type="GO" id="GO:0102210">
    <property type="term" value="F:rhamnogalacturonan endolyase activity"/>
    <property type="evidence" value="ECO:0007669"/>
    <property type="project" value="UniProtKB-EC"/>
</dbReference>
<evidence type="ECO:0000256" key="6">
    <source>
        <dbReference type="ARBA" id="ARBA00022729"/>
    </source>
</evidence>
<dbReference type="EC" id="4.2.2.23" evidence="4"/>
<dbReference type="Proteomes" id="UP000233778">
    <property type="component" value="Chromosome"/>
</dbReference>
<evidence type="ECO:0000313" key="14">
    <source>
        <dbReference type="Proteomes" id="UP000233778"/>
    </source>
</evidence>
<dbReference type="InterPro" id="IPR013784">
    <property type="entry name" value="Carb-bd-like_fold"/>
</dbReference>
<dbReference type="RefSeq" id="WP_021014621.1">
    <property type="nucleotide sequence ID" value="NZ_CP025084.1"/>
</dbReference>
<feature type="signal peptide" evidence="8">
    <location>
        <begin position="1"/>
        <end position="28"/>
    </location>
</feature>
<keyword evidence="6 8" id="KW-0732">Signal</keyword>
<evidence type="ECO:0000259" key="9">
    <source>
        <dbReference type="Pfam" id="PF14683"/>
    </source>
</evidence>
<name>A0A2I5TBU8_SERS3</name>
<dbReference type="GO" id="GO:0030246">
    <property type="term" value="F:carbohydrate binding"/>
    <property type="evidence" value="ECO:0007669"/>
    <property type="project" value="InterPro"/>
</dbReference>
<comment type="similarity">
    <text evidence="3">Belongs to the polysaccharide lyase 4 family.</text>
</comment>
<dbReference type="InterPro" id="IPR029413">
    <property type="entry name" value="RG-lyase_II"/>
</dbReference>
<feature type="chain" id="PRO_5033309133" description="rhamnogalacturonan endolyase" evidence="8">
    <location>
        <begin position="29"/>
        <end position="583"/>
    </location>
</feature>